<dbReference type="eggNOG" id="COG0517">
    <property type="taxonomic scope" value="Bacteria"/>
</dbReference>
<dbReference type="PANTHER" id="PTHR43080">
    <property type="entry name" value="CBS DOMAIN-CONTAINING PROTEIN CBSX3, MITOCHONDRIAL"/>
    <property type="match status" value="1"/>
</dbReference>
<protein>
    <submittedName>
        <fullName evidence="4">CBS domain protein</fullName>
    </submittedName>
</protein>
<accession>G5K1F0</accession>
<dbReference type="PANTHER" id="PTHR43080:SF2">
    <property type="entry name" value="CBS DOMAIN-CONTAINING PROTEIN"/>
    <property type="match status" value="1"/>
</dbReference>
<dbReference type="STRING" id="764299.STRIC_2207"/>
<evidence type="ECO:0000313" key="5">
    <source>
        <dbReference type="Proteomes" id="UP000003330"/>
    </source>
</evidence>
<dbReference type="CDD" id="cd04643">
    <property type="entry name" value="CBS_pair_bac"/>
    <property type="match status" value="1"/>
</dbReference>
<dbReference type="InterPro" id="IPR051257">
    <property type="entry name" value="Diverse_CBS-Domain"/>
</dbReference>
<dbReference type="SMART" id="SM00116">
    <property type="entry name" value="CBS"/>
    <property type="match status" value="2"/>
</dbReference>
<evidence type="ECO:0000313" key="4">
    <source>
        <dbReference type="EMBL" id="EHI70178.1"/>
    </source>
</evidence>
<dbReference type="SUPFAM" id="SSF54631">
    <property type="entry name" value="CBS-domain pair"/>
    <property type="match status" value="1"/>
</dbReference>
<keyword evidence="1 2" id="KW-0129">CBS domain</keyword>
<gene>
    <name evidence="4" type="ORF">STRIC_2207</name>
</gene>
<dbReference type="InterPro" id="IPR000644">
    <property type="entry name" value="CBS_dom"/>
</dbReference>
<dbReference type="PROSITE" id="PS51371">
    <property type="entry name" value="CBS"/>
    <property type="match status" value="2"/>
</dbReference>
<evidence type="ECO:0000256" key="2">
    <source>
        <dbReference type="PROSITE-ProRule" id="PRU00703"/>
    </source>
</evidence>
<proteinExistence type="predicted"/>
<dbReference type="EMBL" id="AEUX02000005">
    <property type="protein sequence ID" value="EHI70178.1"/>
    <property type="molecule type" value="Genomic_DNA"/>
</dbReference>
<dbReference type="Pfam" id="PF00571">
    <property type="entry name" value="CBS"/>
    <property type="match status" value="2"/>
</dbReference>
<comment type="caution">
    <text evidence="4">The sequence shown here is derived from an EMBL/GenBank/DDBJ whole genome shotgun (WGS) entry which is preliminary data.</text>
</comment>
<dbReference type="InterPro" id="IPR048125">
    <property type="entry name" value="CBS_CbpB"/>
</dbReference>
<dbReference type="NCBIfam" id="NF041630">
    <property type="entry name" value="CBS_CbpB"/>
    <property type="match status" value="1"/>
</dbReference>
<organism evidence="4 5">
    <name type="scientific">Streptococcus ictaluri 707-05</name>
    <dbReference type="NCBI Taxonomy" id="764299"/>
    <lineage>
        <taxon>Bacteria</taxon>
        <taxon>Bacillati</taxon>
        <taxon>Bacillota</taxon>
        <taxon>Bacilli</taxon>
        <taxon>Lactobacillales</taxon>
        <taxon>Streptococcaceae</taxon>
        <taxon>Streptococcus</taxon>
    </lineage>
</organism>
<dbReference type="OrthoDB" id="2375431at2"/>
<dbReference type="RefSeq" id="WP_008088406.1">
    <property type="nucleotide sequence ID" value="NZ_AEUX02000005.1"/>
</dbReference>
<feature type="domain" description="CBS" evidence="3">
    <location>
        <begin position="88"/>
        <end position="144"/>
    </location>
</feature>
<dbReference type="Proteomes" id="UP000003330">
    <property type="component" value="Unassembled WGS sequence"/>
</dbReference>
<evidence type="ECO:0000256" key="1">
    <source>
        <dbReference type="ARBA" id="ARBA00023122"/>
    </source>
</evidence>
<feature type="domain" description="CBS" evidence="3">
    <location>
        <begin position="18"/>
        <end position="76"/>
    </location>
</feature>
<dbReference type="AlphaFoldDB" id="G5K1F0"/>
<evidence type="ECO:0000259" key="3">
    <source>
        <dbReference type="PROSITE" id="PS51371"/>
    </source>
</evidence>
<keyword evidence="5" id="KW-1185">Reference proteome</keyword>
<sequence>MIAKEFETFLISHLDSYLIPAEDLAIFIDTHNADHVMLLLVSNGFSRVPVITKDKKYVGTISISDIMTYQSKGQLTDWEMTQTDIGHMVNTKIETINITSSLTEIMHKLVDFPFLPVVNNDQHFVGIITRKSILKAVNSLLHDFTDDYRILKK</sequence>
<dbReference type="InterPro" id="IPR046342">
    <property type="entry name" value="CBS_dom_sf"/>
</dbReference>
<name>G5K1F0_9STRE</name>
<dbReference type="Gene3D" id="3.10.580.10">
    <property type="entry name" value="CBS-domain"/>
    <property type="match status" value="1"/>
</dbReference>
<reference evidence="4 5" key="1">
    <citation type="journal article" date="2014" name="Int. J. Syst. Evol. Microbiol.">
        <title>Phylogenomics and the dynamic genome evolution of the genus Streptococcus.</title>
        <authorList>
            <consortium name="The Broad Institute Genome Sequencing Platform"/>
            <person name="Richards V.P."/>
            <person name="Palmer S.R."/>
            <person name="Pavinski Bitar P.D."/>
            <person name="Qin X."/>
            <person name="Weinstock G.M."/>
            <person name="Highlander S.K."/>
            <person name="Town C.D."/>
            <person name="Burne R.A."/>
            <person name="Stanhope M.J."/>
        </authorList>
    </citation>
    <scope>NUCLEOTIDE SEQUENCE [LARGE SCALE GENOMIC DNA]</scope>
    <source>
        <strain evidence="4 5">707-05</strain>
    </source>
</reference>